<sequence length="286" mass="31486">MYRSIITNGGYYSKAKITAKCPTDAEEPVNCRDMYTFSRVSGPPIINFCPSFFAHTHPNSPYALHPHLDSKTFVVAPKGTNTSCSLNLKADLVLRELTHLLLIARNALSSSVNGQLETPIWYTQDIYSSPNENNPTKWRTYGSYDTLSDQNLKQRWVAYIKQFQSVQAQSASTPASSKAHSIQSPEAAAALNKAKAKYGSGVIQWVASKTKVLTDSVLRELINLTSGGGGKAKSKRTDVLNEFLGKFLNEPPINTVDNGHSYAAAAIERYFAEMCPNFVLNAVDPR</sequence>
<proteinExistence type="predicted"/>
<dbReference type="AlphaFoldDB" id="A0A6A4I2K4"/>
<evidence type="ECO:0000313" key="2">
    <source>
        <dbReference type="Proteomes" id="UP000799118"/>
    </source>
</evidence>
<gene>
    <name evidence="1" type="ORF">BT96DRAFT_936732</name>
</gene>
<reference evidence="1" key="1">
    <citation type="journal article" date="2019" name="Environ. Microbiol.">
        <title>Fungal ecological strategies reflected in gene transcription - a case study of two litter decomposers.</title>
        <authorList>
            <person name="Barbi F."/>
            <person name="Kohler A."/>
            <person name="Barry K."/>
            <person name="Baskaran P."/>
            <person name="Daum C."/>
            <person name="Fauchery L."/>
            <person name="Ihrmark K."/>
            <person name="Kuo A."/>
            <person name="LaButti K."/>
            <person name="Lipzen A."/>
            <person name="Morin E."/>
            <person name="Grigoriev I.V."/>
            <person name="Henrissat B."/>
            <person name="Lindahl B."/>
            <person name="Martin F."/>
        </authorList>
    </citation>
    <scope>NUCLEOTIDE SEQUENCE</scope>
    <source>
        <strain evidence="1">JB14</strain>
    </source>
</reference>
<dbReference type="OrthoDB" id="3067665at2759"/>
<organism evidence="1 2">
    <name type="scientific">Gymnopus androsaceus JB14</name>
    <dbReference type="NCBI Taxonomy" id="1447944"/>
    <lineage>
        <taxon>Eukaryota</taxon>
        <taxon>Fungi</taxon>
        <taxon>Dikarya</taxon>
        <taxon>Basidiomycota</taxon>
        <taxon>Agaricomycotina</taxon>
        <taxon>Agaricomycetes</taxon>
        <taxon>Agaricomycetidae</taxon>
        <taxon>Agaricales</taxon>
        <taxon>Marasmiineae</taxon>
        <taxon>Omphalotaceae</taxon>
        <taxon>Gymnopus</taxon>
    </lineage>
</organism>
<protein>
    <submittedName>
        <fullName evidence="1">Uncharacterized protein</fullName>
    </submittedName>
</protein>
<dbReference type="EMBL" id="ML769429">
    <property type="protein sequence ID" value="KAE9403015.1"/>
    <property type="molecule type" value="Genomic_DNA"/>
</dbReference>
<name>A0A6A4I2K4_9AGAR</name>
<keyword evidence="2" id="KW-1185">Reference proteome</keyword>
<dbReference type="Proteomes" id="UP000799118">
    <property type="component" value="Unassembled WGS sequence"/>
</dbReference>
<evidence type="ECO:0000313" key="1">
    <source>
        <dbReference type="EMBL" id="KAE9403015.1"/>
    </source>
</evidence>
<accession>A0A6A4I2K4</accession>